<feature type="transmembrane region" description="Helical" evidence="1">
    <location>
        <begin position="21"/>
        <end position="38"/>
    </location>
</feature>
<accession>A0AAD6LZU2</accession>
<evidence type="ECO:0000313" key="2">
    <source>
        <dbReference type="EMBL" id="KAJ6976361.1"/>
    </source>
</evidence>
<evidence type="ECO:0000313" key="3">
    <source>
        <dbReference type="Proteomes" id="UP001164929"/>
    </source>
</evidence>
<keyword evidence="1" id="KW-0472">Membrane</keyword>
<proteinExistence type="predicted"/>
<sequence>MVSCLKGRRGSFLQRTTKWRILDGAYSIKFFGCCNFGFTGRPLEIAVKDLFLPGLYPFCLHMRLILMMFCLLLLWSNATLLSSTFASAQPCCSGLERGGFCKL</sequence>
<keyword evidence="1" id="KW-1133">Transmembrane helix</keyword>
<gene>
    <name evidence="2" type="ORF">NC653_028474</name>
</gene>
<organism evidence="2 3">
    <name type="scientific">Populus alba x Populus x berolinensis</name>
    <dbReference type="NCBI Taxonomy" id="444605"/>
    <lineage>
        <taxon>Eukaryota</taxon>
        <taxon>Viridiplantae</taxon>
        <taxon>Streptophyta</taxon>
        <taxon>Embryophyta</taxon>
        <taxon>Tracheophyta</taxon>
        <taxon>Spermatophyta</taxon>
        <taxon>Magnoliopsida</taxon>
        <taxon>eudicotyledons</taxon>
        <taxon>Gunneridae</taxon>
        <taxon>Pentapetalae</taxon>
        <taxon>rosids</taxon>
        <taxon>fabids</taxon>
        <taxon>Malpighiales</taxon>
        <taxon>Salicaceae</taxon>
        <taxon>Saliceae</taxon>
        <taxon>Populus</taxon>
    </lineage>
</organism>
<reference evidence="2" key="1">
    <citation type="journal article" date="2023" name="Mol. Ecol. Resour.">
        <title>Chromosome-level genome assembly of a triploid poplar Populus alba 'Berolinensis'.</title>
        <authorList>
            <person name="Chen S."/>
            <person name="Yu Y."/>
            <person name="Wang X."/>
            <person name="Wang S."/>
            <person name="Zhang T."/>
            <person name="Zhou Y."/>
            <person name="He R."/>
            <person name="Meng N."/>
            <person name="Wang Y."/>
            <person name="Liu W."/>
            <person name="Liu Z."/>
            <person name="Liu J."/>
            <person name="Guo Q."/>
            <person name="Huang H."/>
            <person name="Sederoff R.R."/>
            <person name="Wang G."/>
            <person name="Qu G."/>
            <person name="Chen S."/>
        </authorList>
    </citation>
    <scope>NUCLEOTIDE SEQUENCE</scope>
    <source>
        <strain evidence="2">SC-2020</strain>
    </source>
</reference>
<dbReference type="Proteomes" id="UP001164929">
    <property type="component" value="Chromosome 12"/>
</dbReference>
<keyword evidence="3" id="KW-1185">Reference proteome</keyword>
<evidence type="ECO:0000256" key="1">
    <source>
        <dbReference type="SAM" id="Phobius"/>
    </source>
</evidence>
<dbReference type="EMBL" id="JAQIZT010000012">
    <property type="protein sequence ID" value="KAJ6976361.1"/>
    <property type="molecule type" value="Genomic_DNA"/>
</dbReference>
<dbReference type="AlphaFoldDB" id="A0AAD6LZU2"/>
<keyword evidence="1" id="KW-0812">Transmembrane</keyword>
<feature type="transmembrane region" description="Helical" evidence="1">
    <location>
        <begin position="50"/>
        <end position="75"/>
    </location>
</feature>
<name>A0AAD6LZU2_9ROSI</name>
<comment type="caution">
    <text evidence="2">The sequence shown here is derived from an EMBL/GenBank/DDBJ whole genome shotgun (WGS) entry which is preliminary data.</text>
</comment>
<protein>
    <submittedName>
        <fullName evidence="2">Uncharacterized protein</fullName>
    </submittedName>
</protein>